<evidence type="ECO:0000313" key="4">
    <source>
        <dbReference type="Proteomes" id="UP000644441"/>
    </source>
</evidence>
<evidence type="ECO:0000256" key="2">
    <source>
        <dbReference type="SAM" id="Phobius"/>
    </source>
</evidence>
<dbReference type="InterPro" id="IPR052894">
    <property type="entry name" value="AsmA-related"/>
</dbReference>
<keyword evidence="2" id="KW-1133">Transmembrane helix</keyword>
<accession>A0ABS0AHR9</accession>
<reference evidence="3 4" key="1">
    <citation type="submission" date="2012-09" db="EMBL/GenBank/DDBJ databases">
        <title>Genome Sequence of alkane-degrading Bacterium Alcanivorax venustensis ISO4.</title>
        <authorList>
            <person name="Lai Q."/>
            <person name="Shao Z."/>
        </authorList>
    </citation>
    <scope>NUCLEOTIDE SEQUENCE [LARGE SCALE GENOMIC DNA]</scope>
    <source>
        <strain evidence="3 4">ISO4</strain>
    </source>
</reference>
<dbReference type="EMBL" id="ARXR01000016">
    <property type="protein sequence ID" value="MBF5053469.1"/>
    <property type="molecule type" value="Genomic_DNA"/>
</dbReference>
<feature type="compositionally biased region" description="Acidic residues" evidence="1">
    <location>
        <begin position="141"/>
        <end position="155"/>
    </location>
</feature>
<name>A0ABS0AHR9_9GAMM</name>
<proteinExistence type="predicted"/>
<feature type="region of interest" description="Disordered" evidence="1">
    <location>
        <begin position="936"/>
        <end position="960"/>
    </location>
</feature>
<dbReference type="Pfam" id="PF05359">
    <property type="entry name" value="DUF748"/>
    <property type="match status" value="2"/>
</dbReference>
<sequence>MDTPIQWWRSRGWGARILAILALLYVLYALTVFLILPGWARGEIEQRLSGLLGRDVTVEEVRLNPLTLSATAERFRIADPDTDFLARFDRLYVNTSFWASLFHWRPWVSGVDLAGLEVRLRRGENGTLNLDDIVTRLRESGEEDTADEPPPEDEASGPPAFTISHLRLSEGRVTLNDVSGSEPSSLTLPVAFSIEDLTTRGVGEEDNLYQMHVEGPDGGTLDWRGRFVFEPLTVEGRLQMDKVDVAAFTRLLEPHFPFQVPSGMLGLAADYRYGTGDGEGLTVDNGRFQLDRLRILRDGNEAPSFEVPTLKVDGVSLDLTKRRVSVPEVTLTEPAMRAVLTGEGLDLATLFLPSDPDRARETREKVREEADQSAERIREGEAWAVTLDRFKVENGSVVFRDQTLPEPVEVTLSEGALNLTDFRVEDSVRWQWEGSAVLAESGRLSHSGTGQLAPLKVSADLDLEELPLTTLSPWLANAVPLTIEQGRAGGELALTVAGDTPDITVTGRASVADADIRENGRETLSVARLAADGLSVKTADRRVTVDGLAGRGIDFRHLLDEQGRGLMTRLAGDDDGEDDGPAWRVMLGRVSVEESRLAHRDNTLTPDFDVTLEQWSGVMENFDTGSGRARLETSGRVNGQARLRAQGDLAVSPLYLDLTGQLDGYGMETLTPFTTRYLGFGVERGRLDVDTEVSIEDGQLDSTTKIAADKFYLGERVDSEQALDAPVKLGLSVLRDSSGMIRLPVTIAGDLNDPGFSAGGVVLRVIRNVLVKAATAPFSMLASLAGGGDDDLQYLPFRAGDDRPTGETRDKVARLADILKDRDNLTVILTGQAGDDDRRALGEAEVVDDLGGDWPGLDTALTGEDWRERILDTYEDRLDRDRDTLEGDSDADRAREAWRRMLEQAAAEVDDETLLELAGERARQARDRLIEEHGLAEDQVRLGDPRADGDVTGVGLGVDS</sequence>
<dbReference type="Proteomes" id="UP000644441">
    <property type="component" value="Unassembled WGS sequence"/>
</dbReference>
<dbReference type="PANTHER" id="PTHR30441:SF8">
    <property type="entry name" value="DUF748 DOMAIN-CONTAINING PROTEIN"/>
    <property type="match status" value="1"/>
</dbReference>
<keyword evidence="2" id="KW-0812">Transmembrane</keyword>
<comment type="caution">
    <text evidence="3">The sequence shown here is derived from an EMBL/GenBank/DDBJ whole genome shotgun (WGS) entry which is preliminary data.</text>
</comment>
<organism evidence="3 4">
    <name type="scientific">Alloalcanivorax venustensis ISO4</name>
    <dbReference type="NCBI Taxonomy" id="1177184"/>
    <lineage>
        <taxon>Bacteria</taxon>
        <taxon>Pseudomonadati</taxon>
        <taxon>Pseudomonadota</taxon>
        <taxon>Gammaproteobacteria</taxon>
        <taxon>Oceanospirillales</taxon>
        <taxon>Alcanivoracaceae</taxon>
        <taxon>Alloalcanivorax</taxon>
    </lineage>
</organism>
<dbReference type="InterPro" id="IPR008023">
    <property type="entry name" value="DUF748"/>
</dbReference>
<evidence type="ECO:0000256" key="1">
    <source>
        <dbReference type="SAM" id="MobiDB-lite"/>
    </source>
</evidence>
<keyword evidence="2" id="KW-0472">Membrane</keyword>
<protein>
    <recommendedName>
        <fullName evidence="5">DUF748 domain-containing protein</fullName>
    </recommendedName>
</protein>
<dbReference type="PANTHER" id="PTHR30441">
    <property type="entry name" value="DUF748 DOMAIN-CONTAINING PROTEIN"/>
    <property type="match status" value="1"/>
</dbReference>
<feature type="transmembrane region" description="Helical" evidence="2">
    <location>
        <begin position="17"/>
        <end position="39"/>
    </location>
</feature>
<evidence type="ECO:0000313" key="3">
    <source>
        <dbReference type="EMBL" id="MBF5053469.1"/>
    </source>
</evidence>
<feature type="compositionally biased region" description="Basic and acidic residues" evidence="1">
    <location>
        <begin position="936"/>
        <end position="949"/>
    </location>
</feature>
<gene>
    <name evidence="3" type="ORF">ISO4_02071</name>
</gene>
<dbReference type="RefSeq" id="WP_194856171.1">
    <property type="nucleotide sequence ID" value="NZ_ARXR01000016.1"/>
</dbReference>
<keyword evidence="4" id="KW-1185">Reference proteome</keyword>
<evidence type="ECO:0008006" key="5">
    <source>
        <dbReference type="Google" id="ProtNLM"/>
    </source>
</evidence>
<feature type="region of interest" description="Disordered" evidence="1">
    <location>
        <begin position="139"/>
        <end position="159"/>
    </location>
</feature>